<feature type="compositionally biased region" description="Pro residues" evidence="1">
    <location>
        <begin position="62"/>
        <end position="83"/>
    </location>
</feature>
<accession>A0A812CWU1</accession>
<feature type="region of interest" description="Disordered" evidence="1">
    <location>
        <begin position="1"/>
        <end position="88"/>
    </location>
</feature>
<protein>
    <submittedName>
        <fullName evidence="2">Uncharacterized protein</fullName>
    </submittedName>
</protein>
<reference evidence="2" key="1">
    <citation type="submission" date="2021-01" db="EMBL/GenBank/DDBJ databases">
        <authorList>
            <person name="Li R."/>
            <person name="Bekaert M."/>
        </authorList>
    </citation>
    <scope>NUCLEOTIDE SEQUENCE</scope>
    <source>
        <strain evidence="2">Farmed</strain>
    </source>
</reference>
<gene>
    <name evidence="2" type="ORF">SPHA_43334</name>
</gene>
<dbReference type="EMBL" id="CAHIKZ030002168">
    <property type="protein sequence ID" value="CAE1282245.1"/>
    <property type="molecule type" value="Genomic_DNA"/>
</dbReference>
<name>A0A812CWU1_ACAPH</name>
<evidence type="ECO:0000256" key="1">
    <source>
        <dbReference type="SAM" id="MobiDB-lite"/>
    </source>
</evidence>
<evidence type="ECO:0000313" key="2">
    <source>
        <dbReference type="EMBL" id="CAE1282245.1"/>
    </source>
</evidence>
<proteinExistence type="predicted"/>
<keyword evidence="3" id="KW-1185">Reference proteome</keyword>
<evidence type="ECO:0000313" key="3">
    <source>
        <dbReference type="Proteomes" id="UP000597762"/>
    </source>
</evidence>
<organism evidence="2 3">
    <name type="scientific">Acanthosepion pharaonis</name>
    <name type="common">Pharaoh cuttlefish</name>
    <name type="synonym">Sepia pharaonis</name>
    <dbReference type="NCBI Taxonomy" id="158019"/>
    <lineage>
        <taxon>Eukaryota</taxon>
        <taxon>Metazoa</taxon>
        <taxon>Spiralia</taxon>
        <taxon>Lophotrochozoa</taxon>
        <taxon>Mollusca</taxon>
        <taxon>Cephalopoda</taxon>
        <taxon>Coleoidea</taxon>
        <taxon>Decapodiformes</taxon>
        <taxon>Sepiida</taxon>
        <taxon>Sepiina</taxon>
        <taxon>Sepiidae</taxon>
        <taxon>Acanthosepion</taxon>
    </lineage>
</organism>
<comment type="caution">
    <text evidence="2">The sequence shown here is derived from an EMBL/GenBank/DDBJ whole genome shotgun (WGS) entry which is preliminary data.</text>
</comment>
<sequence>MCFFEKNSQEEEPRNHIEVTEKEKSPSPTPAVESKFQPSSSTIVIPCSSPSSAHAPSHQPTHPQPPPPQPPPPPVHPAPPPAHTAPIVSPSRASIQATISAGVSLPPQTIEHVRWASSEMPAGVWRFRANNGEQADNPISDDQCSNFILIEKERLAVEKQRLQVEKGRLDIEEKRLQMERRRFKIEKRRFQIEEALYLSGGT</sequence>
<feature type="compositionally biased region" description="Basic and acidic residues" evidence="1">
    <location>
        <begin position="7"/>
        <end position="25"/>
    </location>
</feature>
<dbReference type="AlphaFoldDB" id="A0A812CWU1"/>
<dbReference type="Proteomes" id="UP000597762">
    <property type="component" value="Unassembled WGS sequence"/>
</dbReference>
<feature type="compositionally biased region" description="Low complexity" evidence="1">
    <location>
        <begin position="48"/>
        <end position="61"/>
    </location>
</feature>